<dbReference type="PANTHER" id="PTHR39201:SF1">
    <property type="entry name" value="FLAVODOXIN-LIKE DOMAIN-CONTAINING PROTEIN"/>
    <property type="match status" value="1"/>
</dbReference>
<dbReference type="HOGENOM" id="CLU_068890_0_0_0"/>
<evidence type="ECO:0000313" key="3">
    <source>
        <dbReference type="Proteomes" id="UP000006804"/>
    </source>
</evidence>
<dbReference type="InterPro" id="IPR029039">
    <property type="entry name" value="Flavoprotein-like_sf"/>
</dbReference>
<dbReference type="eggNOG" id="COG0716">
    <property type="taxonomic scope" value="Bacteria"/>
</dbReference>
<gene>
    <name evidence="2" type="ORF">Theth_1489</name>
</gene>
<dbReference type="OrthoDB" id="9806505at2"/>
<evidence type="ECO:0000259" key="1">
    <source>
        <dbReference type="Pfam" id="PF12682"/>
    </source>
</evidence>
<keyword evidence="3" id="KW-1185">Reference proteome</keyword>
<feature type="domain" description="Flavodoxin-like" evidence="1">
    <location>
        <begin position="29"/>
        <end position="158"/>
    </location>
</feature>
<protein>
    <recommendedName>
        <fullName evidence="1">Flavodoxin-like domain-containing protein</fullName>
    </recommendedName>
</protein>
<organism evidence="2 3">
    <name type="scientific">Pseudothermotoga thermarum DSM 5069</name>
    <dbReference type="NCBI Taxonomy" id="688269"/>
    <lineage>
        <taxon>Bacteria</taxon>
        <taxon>Thermotogati</taxon>
        <taxon>Thermotogota</taxon>
        <taxon>Thermotogae</taxon>
        <taxon>Thermotogales</taxon>
        <taxon>Thermotogaceae</taxon>
        <taxon>Pseudothermotoga</taxon>
    </lineage>
</organism>
<dbReference type="AlphaFoldDB" id="F7YXB7"/>
<dbReference type="RefSeq" id="WP_013932758.1">
    <property type="nucleotide sequence ID" value="NC_015707.1"/>
</dbReference>
<dbReference type="Pfam" id="PF12682">
    <property type="entry name" value="Flavodoxin_4"/>
    <property type="match status" value="1"/>
</dbReference>
<dbReference type="Proteomes" id="UP000006804">
    <property type="component" value="Chromosome"/>
</dbReference>
<dbReference type="STRING" id="688269.Theth_1489"/>
<evidence type="ECO:0000313" key="2">
    <source>
        <dbReference type="EMBL" id="AEH51544.1"/>
    </source>
</evidence>
<dbReference type="PANTHER" id="PTHR39201">
    <property type="entry name" value="EXPORTED PROTEIN-RELATED"/>
    <property type="match status" value="1"/>
</dbReference>
<reference evidence="2 3" key="1">
    <citation type="submission" date="2010-11" db="EMBL/GenBank/DDBJ databases">
        <title>The complete genome of Thermotoga thermarum DSM 5069.</title>
        <authorList>
            <consortium name="US DOE Joint Genome Institute (JGI-PGF)"/>
            <person name="Lucas S."/>
            <person name="Copeland A."/>
            <person name="Lapidus A."/>
            <person name="Bruce D."/>
            <person name="Goodwin L."/>
            <person name="Pitluck S."/>
            <person name="Kyrpides N."/>
            <person name="Mavromatis K."/>
            <person name="Ivanova N."/>
            <person name="Zeytun A."/>
            <person name="Brettin T."/>
            <person name="Detter J.C."/>
            <person name="Tapia R."/>
            <person name="Han C."/>
            <person name="Land M."/>
            <person name="Hauser L."/>
            <person name="Markowitz V."/>
            <person name="Cheng J.-F."/>
            <person name="Hugenholtz P."/>
            <person name="Woyke T."/>
            <person name="Wu D."/>
            <person name="Spring S."/>
            <person name="Schroeder M."/>
            <person name="Brambilla E."/>
            <person name="Klenk H.-P."/>
            <person name="Eisen J.A."/>
        </authorList>
    </citation>
    <scope>NUCLEOTIDE SEQUENCE [LARGE SCALE GENOMIC DNA]</scope>
    <source>
        <strain evidence="2 3">DSM 5069</strain>
    </source>
</reference>
<sequence length="175" mass="19960">MISKKSLIAYFSRKGDNWFKGKIVTLEVGNTEIVARKIKEITGGDLFEIKTVKQYPKDYYETVEIAKEEKKQNARPELINKLENISQYEVIFLGYPNWWGTMPMAVFTFLESYDFSGKIIAPFCTHEGGGLGTSERDIRKLCPSAVVLPGLAIRGSRVYNADKVILDWLKELKLL</sequence>
<name>F7YXB7_9THEM</name>
<dbReference type="KEGG" id="tta:Theth_1489"/>
<accession>F7YXB7</accession>
<dbReference type="EMBL" id="CP002351">
    <property type="protein sequence ID" value="AEH51544.1"/>
    <property type="molecule type" value="Genomic_DNA"/>
</dbReference>
<dbReference type="SUPFAM" id="SSF52218">
    <property type="entry name" value="Flavoproteins"/>
    <property type="match status" value="1"/>
</dbReference>
<dbReference type="PATRIC" id="fig|688269.3.peg.1539"/>
<dbReference type="Gene3D" id="3.40.50.360">
    <property type="match status" value="1"/>
</dbReference>
<dbReference type="GO" id="GO:0010181">
    <property type="term" value="F:FMN binding"/>
    <property type="evidence" value="ECO:0007669"/>
    <property type="project" value="InterPro"/>
</dbReference>
<dbReference type="InterPro" id="IPR008254">
    <property type="entry name" value="Flavodoxin/NO_synth"/>
</dbReference>
<proteinExistence type="predicted"/>